<accession>A0A245ZSQ7</accession>
<keyword evidence="2" id="KW-1185">Reference proteome</keyword>
<dbReference type="AlphaFoldDB" id="A0A245ZSQ7"/>
<reference evidence="1 2" key="1">
    <citation type="submission" date="2017-03" db="EMBL/GenBank/DDBJ databases">
        <title>Genome sequence of Sphingomonas mucosissima DSM 17494.</title>
        <authorList>
            <person name="Poehlein A."/>
            <person name="Wuebbeler J.H."/>
            <person name="Steinbuechel A."/>
            <person name="Daniel R."/>
        </authorList>
    </citation>
    <scope>NUCLEOTIDE SEQUENCE [LARGE SCALE GENOMIC DNA]</scope>
    <source>
        <strain evidence="1 2">DSM 17494</strain>
    </source>
</reference>
<name>A0A245ZSQ7_9SPHN</name>
<protein>
    <submittedName>
        <fullName evidence="1">Uncharacterized protein</fullName>
    </submittedName>
</protein>
<dbReference type="EMBL" id="NBBJ01000001">
    <property type="protein sequence ID" value="OWK32782.1"/>
    <property type="molecule type" value="Genomic_DNA"/>
</dbReference>
<proteinExistence type="predicted"/>
<evidence type="ECO:0000313" key="1">
    <source>
        <dbReference type="EMBL" id="OWK32782.1"/>
    </source>
</evidence>
<evidence type="ECO:0000313" key="2">
    <source>
        <dbReference type="Proteomes" id="UP000197783"/>
    </source>
</evidence>
<gene>
    <name evidence="1" type="ORF">SPMU_11240</name>
</gene>
<sequence length="41" mass="4487">MREDSSSGLVTLRPRRVALAGCFGYARPERCHAVAAIQEIV</sequence>
<comment type="caution">
    <text evidence="1">The sequence shown here is derived from an EMBL/GenBank/DDBJ whole genome shotgun (WGS) entry which is preliminary data.</text>
</comment>
<dbReference type="Proteomes" id="UP000197783">
    <property type="component" value="Unassembled WGS sequence"/>
</dbReference>
<organism evidence="1 2">
    <name type="scientific">Sphingomonas mucosissima</name>
    <dbReference type="NCBI Taxonomy" id="370959"/>
    <lineage>
        <taxon>Bacteria</taxon>
        <taxon>Pseudomonadati</taxon>
        <taxon>Pseudomonadota</taxon>
        <taxon>Alphaproteobacteria</taxon>
        <taxon>Sphingomonadales</taxon>
        <taxon>Sphingomonadaceae</taxon>
        <taxon>Sphingomonas</taxon>
    </lineage>
</organism>